<dbReference type="SMART" id="SM00901">
    <property type="entry name" value="FRG"/>
    <property type="match status" value="1"/>
</dbReference>
<evidence type="ECO:0000313" key="3">
    <source>
        <dbReference type="EMBL" id="RPE91205.1"/>
    </source>
</evidence>
<sequence length="304" mass="35586">MPKDRKSYATKPYTNLDGFIKTIIKTVKDIKDDEILLYRGQADYNWDITPSIKRKDFINKENIFIREIISSFPNDFRDDKTTLDYLIRAQHYELPTRLIDLTLNPLVALYFSLSETIELDENNNEKYKEDGAKKFADGAVFVLKVKKEQIKYYDSDTASCIANLAFLSKDEKDTIKNYCQQYVNKENNEKDAFKSELMKTKEFKRLLHFIKLEKNHFDDNINPSDLLSNIIIKGKMNNNRILAQRGAFLLCGLGEPNFDILLKFKISAENKRPLKEELDKVMSINDASMFPEIMQHSKYIKEKI</sequence>
<evidence type="ECO:0000259" key="1">
    <source>
        <dbReference type="SMART" id="SM00901"/>
    </source>
</evidence>
<feature type="domain" description="FRG" evidence="1">
    <location>
        <begin position="32"/>
        <end position="141"/>
    </location>
</feature>
<dbReference type="InterPro" id="IPR014966">
    <property type="entry name" value="FRG-dom"/>
</dbReference>
<organism evidence="2 5">
    <name type="scientific">Frederiksenia canicola</name>
    <dbReference type="NCBI Taxonomy" id="123824"/>
    <lineage>
        <taxon>Bacteria</taxon>
        <taxon>Pseudomonadati</taxon>
        <taxon>Pseudomonadota</taxon>
        <taxon>Gammaproteobacteria</taxon>
        <taxon>Pasteurellales</taxon>
        <taxon>Pasteurellaceae</taxon>
        <taxon>Frederiksenia</taxon>
    </lineage>
</organism>
<reference evidence="2 5" key="1">
    <citation type="submission" date="2016-03" db="EMBL/GenBank/DDBJ databases">
        <authorList>
            <person name="Hansen M.J."/>
            <person name="Bojesen A.M."/>
            <person name="Planet P."/>
        </authorList>
    </citation>
    <scope>NUCLEOTIDE SEQUENCE [LARGE SCALE GENOMIC DNA]</scope>
    <source>
        <strain evidence="2 5">HPA 21</strain>
    </source>
</reference>
<dbReference type="Pfam" id="PF08867">
    <property type="entry name" value="FRG"/>
    <property type="match status" value="1"/>
</dbReference>
<dbReference type="AlphaFoldDB" id="A0AAE6X767"/>
<name>A0AAE6X767_9PAST</name>
<dbReference type="Proteomes" id="UP000276901">
    <property type="component" value="Unassembled WGS sequence"/>
</dbReference>
<keyword evidence="4" id="KW-1185">Reference proteome</keyword>
<protein>
    <submittedName>
        <fullName evidence="3">FRG domain-containing protein</fullName>
    </submittedName>
</protein>
<evidence type="ECO:0000313" key="5">
    <source>
        <dbReference type="Proteomes" id="UP000502287"/>
    </source>
</evidence>
<dbReference type="KEGG" id="fcl:A4G17_04315"/>
<dbReference type="EMBL" id="RKQT01000005">
    <property type="protein sequence ID" value="RPE91205.1"/>
    <property type="molecule type" value="Genomic_DNA"/>
</dbReference>
<reference evidence="3 4" key="2">
    <citation type="submission" date="2018-11" db="EMBL/GenBank/DDBJ databases">
        <title>Genomic Encyclopedia of Type Strains, Phase IV (KMG-IV): sequencing the most valuable type-strain genomes for metagenomic binning, comparative biology and taxonomic classification.</title>
        <authorList>
            <person name="Goeker M."/>
        </authorList>
    </citation>
    <scope>NUCLEOTIDE SEQUENCE [LARGE SCALE GENOMIC DNA]</scope>
    <source>
        <strain evidence="3 4">DSM 25797</strain>
    </source>
</reference>
<evidence type="ECO:0000313" key="2">
    <source>
        <dbReference type="EMBL" id="QIM64714.1"/>
    </source>
</evidence>
<accession>A0AAE6X767</accession>
<evidence type="ECO:0000313" key="4">
    <source>
        <dbReference type="Proteomes" id="UP000276901"/>
    </source>
</evidence>
<dbReference type="RefSeq" id="WP_123957513.1">
    <property type="nucleotide sequence ID" value="NZ_CP015029.1"/>
</dbReference>
<gene>
    <name evidence="2" type="ORF">A4G17_04315</name>
    <name evidence="3" type="ORF">EDC49_1924</name>
</gene>
<dbReference type="EMBL" id="CP015029">
    <property type="protein sequence ID" value="QIM64714.1"/>
    <property type="molecule type" value="Genomic_DNA"/>
</dbReference>
<proteinExistence type="predicted"/>
<dbReference type="Proteomes" id="UP000502287">
    <property type="component" value="Chromosome"/>
</dbReference>